<dbReference type="Proteomes" id="UP000800038">
    <property type="component" value="Unassembled WGS sequence"/>
</dbReference>
<feature type="chain" id="PRO_5025662300" description="Glycosyltransferase 2-like domain-containing protein" evidence="2">
    <location>
        <begin position="23"/>
        <end position="779"/>
    </location>
</feature>
<dbReference type="PANTHER" id="PTHR37490:SF1">
    <property type="entry name" value="GLYCOSYLTRANSFERASE 2-LIKE DOMAIN-CONTAINING PROTEIN"/>
    <property type="match status" value="1"/>
</dbReference>
<keyword evidence="1" id="KW-0812">Transmembrane</keyword>
<dbReference type="PANTHER" id="PTHR37490">
    <property type="entry name" value="EXPRESSED PROTEIN"/>
    <property type="match status" value="1"/>
</dbReference>
<evidence type="ECO:0008006" key="5">
    <source>
        <dbReference type="Google" id="ProtNLM"/>
    </source>
</evidence>
<feature type="transmembrane region" description="Helical" evidence="1">
    <location>
        <begin position="269"/>
        <end position="286"/>
    </location>
</feature>
<evidence type="ECO:0000256" key="2">
    <source>
        <dbReference type="SAM" id="SignalP"/>
    </source>
</evidence>
<keyword evidence="2" id="KW-0732">Signal</keyword>
<feature type="transmembrane region" description="Helical" evidence="1">
    <location>
        <begin position="214"/>
        <end position="234"/>
    </location>
</feature>
<reference evidence="3" key="1">
    <citation type="journal article" date="2020" name="Stud. Mycol.">
        <title>101 Dothideomycetes genomes: a test case for predicting lifestyles and emergence of pathogens.</title>
        <authorList>
            <person name="Haridas S."/>
            <person name="Albert R."/>
            <person name="Binder M."/>
            <person name="Bloem J."/>
            <person name="Labutti K."/>
            <person name="Salamov A."/>
            <person name="Andreopoulos B."/>
            <person name="Baker S."/>
            <person name="Barry K."/>
            <person name="Bills G."/>
            <person name="Bluhm B."/>
            <person name="Cannon C."/>
            <person name="Castanera R."/>
            <person name="Culley D."/>
            <person name="Daum C."/>
            <person name="Ezra D."/>
            <person name="Gonzalez J."/>
            <person name="Henrissat B."/>
            <person name="Kuo A."/>
            <person name="Liang C."/>
            <person name="Lipzen A."/>
            <person name="Lutzoni F."/>
            <person name="Magnuson J."/>
            <person name="Mondo S."/>
            <person name="Nolan M."/>
            <person name="Ohm R."/>
            <person name="Pangilinan J."/>
            <person name="Park H.-J."/>
            <person name="Ramirez L."/>
            <person name="Alfaro M."/>
            <person name="Sun H."/>
            <person name="Tritt A."/>
            <person name="Yoshinaga Y."/>
            <person name="Zwiers L.-H."/>
            <person name="Turgeon B."/>
            <person name="Goodwin S."/>
            <person name="Spatafora J."/>
            <person name="Crous P."/>
            <person name="Grigoriev I."/>
        </authorList>
    </citation>
    <scope>NUCLEOTIDE SEQUENCE</scope>
    <source>
        <strain evidence="3">CBS 161.51</strain>
    </source>
</reference>
<accession>A0A6A5TBU6</accession>
<name>A0A6A5TBU6_9PLEO</name>
<keyword evidence="1" id="KW-1133">Transmembrane helix</keyword>
<evidence type="ECO:0000256" key="1">
    <source>
        <dbReference type="SAM" id="Phobius"/>
    </source>
</evidence>
<keyword evidence="4" id="KW-1185">Reference proteome</keyword>
<feature type="transmembrane region" description="Helical" evidence="1">
    <location>
        <begin position="188"/>
        <end position="208"/>
    </location>
</feature>
<dbReference type="AlphaFoldDB" id="A0A6A5TBU6"/>
<feature type="transmembrane region" description="Helical" evidence="1">
    <location>
        <begin position="307"/>
        <end position="325"/>
    </location>
</feature>
<dbReference type="EMBL" id="ML976003">
    <property type="protein sequence ID" value="KAF1946397.1"/>
    <property type="molecule type" value="Genomic_DNA"/>
</dbReference>
<dbReference type="OrthoDB" id="28755at2759"/>
<keyword evidence="1" id="KW-0472">Membrane</keyword>
<feature type="transmembrane region" description="Helical" evidence="1">
    <location>
        <begin position="486"/>
        <end position="505"/>
    </location>
</feature>
<feature type="transmembrane region" description="Helical" evidence="1">
    <location>
        <begin position="382"/>
        <end position="401"/>
    </location>
</feature>
<dbReference type="InterPro" id="IPR021838">
    <property type="entry name" value="DUF3431"/>
</dbReference>
<sequence length="779" mass="87598">MCFVSLLSLPSVAFRSLESCYAANSGPGRDRAYATPGPFTLYALFSGSCGPRLTAQEHGTNCFWGSRMSLGPFISSLLPRTRITELSSLAMTAHLRLEDAGEKNSHDRQTTHDAFEKHRRLVWLMCATTSLLSARHILVEQNLHYPLQTYFNQIAATAFFAVCLYPWQRKVQVVRQEHRWKRSLQGTLIVAAAHCFGSLSMFLILQAILHTANLALLAMMITISFFAEDMILLATGYTSQSRVESLRLGLLLLACAGILSMEYRLGVPTLLAGILAMLFAGIANALKKLTHKHYPGDMTSKNAEMMWLVNMGSLVAIACIFGPWPREHVILFDLGSFPLRAVNACSTAAALLLGGSIFLPLDAHHGSQPPGTTDVPSQRVRDVLTLLALTGITGCFSTLSLRRSYTSWYQLCFFFIAILCIYGKDTYDTVFDQSTRESNTRGNYDLITYTLGRSDDSESNALVEDSAKSQLRTSQVAPRGFNPRSCLTSMALIMLWTAYVSLNFGQRQHPRAETRLDMNYEASVPLEVVISMYKEKADDVAQLISRLRNMPQMTDARITIYLKDSEADEQQIKQESNAHEVIKLPNLGREAETYLNHIVTRWESLAGQTIFLQADVHNSREFYPFVERYFRAKETGFLNLGWAGNVCNGQDCGDRFGWQDETRLFPAIQSRIDKSTRENVLLSYKGQFVATAARIRGIDKSIYNDLWQALVDENSWAHQEEYLHGREDSMSQPWFGYTMERIWNVLFQCSDMDIAWKCPTLLSGWRPGGSIADCQCFDS</sequence>
<protein>
    <recommendedName>
        <fullName evidence="5">Glycosyltransferase 2-like domain-containing protein</fullName>
    </recommendedName>
</protein>
<organism evidence="3 4">
    <name type="scientific">Clathrospora elynae</name>
    <dbReference type="NCBI Taxonomy" id="706981"/>
    <lineage>
        <taxon>Eukaryota</taxon>
        <taxon>Fungi</taxon>
        <taxon>Dikarya</taxon>
        <taxon>Ascomycota</taxon>
        <taxon>Pezizomycotina</taxon>
        <taxon>Dothideomycetes</taxon>
        <taxon>Pleosporomycetidae</taxon>
        <taxon>Pleosporales</taxon>
        <taxon>Diademaceae</taxon>
        <taxon>Clathrospora</taxon>
    </lineage>
</organism>
<proteinExistence type="predicted"/>
<evidence type="ECO:0000313" key="4">
    <source>
        <dbReference type="Proteomes" id="UP000800038"/>
    </source>
</evidence>
<feature type="transmembrane region" description="Helical" evidence="1">
    <location>
        <begin position="407"/>
        <end position="423"/>
    </location>
</feature>
<feature type="transmembrane region" description="Helical" evidence="1">
    <location>
        <begin position="337"/>
        <end position="361"/>
    </location>
</feature>
<feature type="transmembrane region" description="Helical" evidence="1">
    <location>
        <begin position="246"/>
        <end position="263"/>
    </location>
</feature>
<feature type="signal peptide" evidence="2">
    <location>
        <begin position="1"/>
        <end position="22"/>
    </location>
</feature>
<evidence type="ECO:0000313" key="3">
    <source>
        <dbReference type="EMBL" id="KAF1946397.1"/>
    </source>
</evidence>
<feature type="transmembrane region" description="Helical" evidence="1">
    <location>
        <begin position="150"/>
        <end position="167"/>
    </location>
</feature>
<dbReference type="Pfam" id="PF11913">
    <property type="entry name" value="DUF3431"/>
    <property type="match status" value="1"/>
</dbReference>
<gene>
    <name evidence="3" type="ORF">EJ02DRAFT_462439</name>
</gene>